<gene>
    <name evidence="10" type="ORF">BN860_02234g</name>
</gene>
<protein>
    <submittedName>
        <fullName evidence="10">ZYBA0S14-02234g1_1</fullName>
    </submittedName>
</protein>
<evidence type="ECO:0000259" key="9">
    <source>
        <dbReference type="Pfam" id="PF01467"/>
    </source>
</evidence>
<feature type="domain" description="Cytidyltransferase-like" evidence="9">
    <location>
        <begin position="42"/>
        <end position="229"/>
    </location>
</feature>
<dbReference type="InterPro" id="IPR014729">
    <property type="entry name" value="Rossmann-like_a/b/a_fold"/>
</dbReference>
<dbReference type="GO" id="GO:0005634">
    <property type="term" value="C:nucleus"/>
    <property type="evidence" value="ECO:0007669"/>
    <property type="project" value="TreeGrafter"/>
</dbReference>
<keyword evidence="5" id="KW-0547">Nucleotide-binding</keyword>
<keyword evidence="6" id="KW-0067">ATP-binding</keyword>
<dbReference type="GO" id="GO:0005737">
    <property type="term" value="C:cytoplasm"/>
    <property type="evidence" value="ECO:0007669"/>
    <property type="project" value="TreeGrafter"/>
</dbReference>
<dbReference type="SUPFAM" id="SSF52374">
    <property type="entry name" value="Nucleotidylyl transferase"/>
    <property type="match status" value="1"/>
</dbReference>
<dbReference type="PANTHER" id="PTHR31285:SF0">
    <property type="entry name" value="NICOTINAMIDE MONONUCLEOTIDE ADENYLYLTRANSFERASE"/>
    <property type="match status" value="1"/>
</dbReference>
<dbReference type="EMBL" id="HG316467">
    <property type="protein sequence ID" value="CDF91834.1"/>
    <property type="molecule type" value="Genomic_DNA"/>
</dbReference>
<dbReference type="GO" id="GO:0009435">
    <property type="term" value="P:NAD+ biosynthetic process"/>
    <property type="evidence" value="ECO:0007669"/>
    <property type="project" value="UniProtKB-UniPathway"/>
</dbReference>
<accession>A0A8J2XAS4</accession>
<keyword evidence="4" id="KW-0548">Nucleotidyltransferase</keyword>
<reference evidence="11" key="1">
    <citation type="journal article" date="2013" name="Genome Announc.">
        <title>Genome sequence of the food spoilage yeast Zygosaccharomyces bailii CLIB 213(T).</title>
        <authorList>
            <person name="Galeote V."/>
            <person name="Bigey F."/>
            <person name="Devillers H."/>
            <person name="Neuveglise C."/>
            <person name="Dequin S."/>
        </authorList>
    </citation>
    <scope>NUCLEOTIDE SEQUENCE [LARGE SCALE GENOMIC DNA]</scope>
    <source>
        <strain evidence="11">CLIB 213 / ATCC 58445 / CBS 680 / CCRC 21525 / NBRC 1098 / NCYC 1416 / NRRL Y-2227</strain>
    </source>
</reference>
<evidence type="ECO:0000313" key="10">
    <source>
        <dbReference type="EMBL" id="CDF91834.1"/>
    </source>
</evidence>
<dbReference type="CDD" id="cd02165">
    <property type="entry name" value="NMNAT"/>
    <property type="match status" value="1"/>
</dbReference>
<dbReference type="GO" id="GO:0016887">
    <property type="term" value="F:ATP hydrolysis activity"/>
    <property type="evidence" value="ECO:0007669"/>
    <property type="project" value="TreeGrafter"/>
</dbReference>
<proteinExistence type="predicted"/>
<sequence length="261" mass="29778">MTSFKMKSCLAVYHAFCEQKLPFQVIYGAREVTSSKGLLVLDSSFNPPHSAHYNLIKRAIKHYNTQALHVILLLSVNNADKAPKPASFEKRMEMMCIMADILEKENISTSVGITIHGKFVNKDKVLRRDFFKGGLVSYLVGFDTIVRILNPKYYLPQSVPDALGEFMESTNFFCLTRKSDQELEKQIQYRSNISDGLYEPTIPRDWGEKIQIELNDDKYSAISSSHIREMVLKDSPAEALEGQLPLPILKYVMEEGKQLFL</sequence>
<evidence type="ECO:0000256" key="3">
    <source>
        <dbReference type="ARBA" id="ARBA00022679"/>
    </source>
</evidence>
<name>A0A8J2XAS4_ZYGB2</name>
<evidence type="ECO:0000256" key="1">
    <source>
        <dbReference type="ARBA" id="ARBA00004790"/>
    </source>
</evidence>
<dbReference type="InterPro" id="IPR005248">
    <property type="entry name" value="NadD/NMNAT"/>
</dbReference>
<evidence type="ECO:0000256" key="5">
    <source>
        <dbReference type="ARBA" id="ARBA00022741"/>
    </source>
</evidence>
<dbReference type="OrthoDB" id="5591297at2759"/>
<evidence type="ECO:0000256" key="7">
    <source>
        <dbReference type="ARBA" id="ARBA00023027"/>
    </source>
</evidence>
<dbReference type="Proteomes" id="UP000019375">
    <property type="component" value="Unassembled WGS sequence"/>
</dbReference>
<dbReference type="GO" id="GO:0005524">
    <property type="term" value="F:ATP binding"/>
    <property type="evidence" value="ECO:0007669"/>
    <property type="project" value="UniProtKB-KW"/>
</dbReference>
<dbReference type="GO" id="GO:0000309">
    <property type="term" value="F:nicotinamide-nucleotide adenylyltransferase activity"/>
    <property type="evidence" value="ECO:0007669"/>
    <property type="project" value="UniProtKB-EC"/>
</dbReference>
<dbReference type="UniPathway" id="UPA00253">
    <property type="reaction ID" value="UER00600"/>
</dbReference>
<evidence type="ECO:0000256" key="2">
    <source>
        <dbReference type="ARBA" id="ARBA00022642"/>
    </source>
</evidence>
<dbReference type="PANTHER" id="PTHR31285">
    <property type="entry name" value="NICOTINAMIDE MONONUCLEOTIDE ADENYLYLTRANSFERASE"/>
    <property type="match status" value="1"/>
</dbReference>
<evidence type="ECO:0000256" key="4">
    <source>
        <dbReference type="ARBA" id="ARBA00022695"/>
    </source>
</evidence>
<evidence type="ECO:0000313" key="11">
    <source>
        <dbReference type="Proteomes" id="UP000019375"/>
    </source>
</evidence>
<dbReference type="AlphaFoldDB" id="A0A8J2XAS4"/>
<dbReference type="Pfam" id="PF01467">
    <property type="entry name" value="CTP_transf_like"/>
    <property type="match status" value="1"/>
</dbReference>
<keyword evidence="3" id="KW-0808">Transferase</keyword>
<keyword evidence="11" id="KW-1185">Reference proteome</keyword>
<comment type="pathway">
    <text evidence="1">Cofactor biosynthesis; NAD(+) biosynthesis.</text>
</comment>
<comment type="catalytic activity">
    <reaction evidence="8">
        <text>beta-nicotinamide D-ribonucleotide + ATP + H(+) = diphosphate + NAD(+)</text>
        <dbReference type="Rhea" id="RHEA:21360"/>
        <dbReference type="ChEBI" id="CHEBI:14649"/>
        <dbReference type="ChEBI" id="CHEBI:15378"/>
        <dbReference type="ChEBI" id="CHEBI:30616"/>
        <dbReference type="ChEBI" id="CHEBI:33019"/>
        <dbReference type="ChEBI" id="CHEBI:57540"/>
        <dbReference type="EC" id="2.7.7.1"/>
    </reaction>
</comment>
<keyword evidence="2" id="KW-0662">Pyridine nucleotide biosynthesis</keyword>
<dbReference type="InterPro" id="IPR004821">
    <property type="entry name" value="Cyt_trans-like"/>
</dbReference>
<evidence type="ECO:0000256" key="8">
    <source>
        <dbReference type="ARBA" id="ARBA00049001"/>
    </source>
</evidence>
<organism evidence="10 11">
    <name type="scientific">Zygosaccharomyces bailii (strain CLIB 213 / ATCC 58445 / CBS 680 / BCRC 21525 / NBRC 1098 / NCYC 1416 / NRRL Y-2227)</name>
    <dbReference type="NCBI Taxonomy" id="1333698"/>
    <lineage>
        <taxon>Eukaryota</taxon>
        <taxon>Fungi</taxon>
        <taxon>Dikarya</taxon>
        <taxon>Ascomycota</taxon>
        <taxon>Saccharomycotina</taxon>
        <taxon>Saccharomycetes</taxon>
        <taxon>Saccharomycetales</taxon>
        <taxon>Saccharomycetaceae</taxon>
        <taxon>Zygosaccharomyces</taxon>
    </lineage>
</organism>
<dbReference type="Gene3D" id="3.40.50.620">
    <property type="entry name" value="HUPs"/>
    <property type="match status" value="1"/>
</dbReference>
<keyword evidence="7" id="KW-0520">NAD</keyword>
<evidence type="ECO:0000256" key="6">
    <source>
        <dbReference type="ARBA" id="ARBA00022840"/>
    </source>
</evidence>